<name>A0ABN6CV22_9ACTN</name>
<keyword evidence="3" id="KW-1185">Reference proteome</keyword>
<gene>
    <name evidence="2" type="ORF">Aiant_89740</name>
</gene>
<evidence type="ECO:0000256" key="1">
    <source>
        <dbReference type="SAM" id="MobiDB-lite"/>
    </source>
</evidence>
<dbReference type="Proteomes" id="UP000676967">
    <property type="component" value="Chromosome"/>
</dbReference>
<proteinExistence type="predicted"/>
<evidence type="ECO:0000313" key="3">
    <source>
        <dbReference type="Proteomes" id="UP000676967"/>
    </source>
</evidence>
<protein>
    <submittedName>
        <fullName evidence="2">Uncharacterized protein</fullName>
    </submittedName>
</protein>
<sequence>MRIFSRRVGRPRRTTRKPKARGWTSVTPVNAEKTSQEINSARPQWGAAAIPPAGVDFTDAVPVRRYHR</sequence>
<organism evidence="2 3">
    <name type="scientific">Actinoplanes ianthinogenes</name>
    <dbReference type="NCBI Taxonomy" id="122358"/>
    <lineage>
        <taxon>Bacteria</taxon>
        <taxon>Bacillati</taxon>
        <taxon>Actinomycetota</taxon>
        <taxon>Actinomycetes</taxon>
        <taxon>Micromonosporales</taxon>
        <taxon>Micromonosporaceae</taxon>
        <taxon>Actinoplanes</taxon>
    </lineage>
</organism>
<dbReference type="EMBL" id="AP023356">
    <property type="protein sequence ID" value="BCJ48317.1"/>
    <property type="molecule type" value="Genomic_DNA"/>
</dbReference>
<accession>A0ABN6CV22</accession>
<feature type="compositionally biased region" description="Basic residues" evidence="1">
    <location>
        <begin position="1"/>
        <end position="20"/>
    </location>
</feature>
<feature type="region of interest" description="Disordered" evidence="1">
    <location>
        <begin position="1"/>
        <end position="24"/>
    </location>
</feature>
<evidence type="ECO:0000313" key="2">
    <source>
        <dbReference type="EMBL" id="BCJ48317.1"/>
    </source>
</evidence>
<reference evidence="2 3" key="1">
    <citation type="submission" date="2020-08" db="EMBL/GenBank/DDBJ databases">
        <title>Whole genome shotgun sequence of Actinoplanes ianthinogenes NBRC 13996.</title>
        <authorList>
            <person name="Komaki H."/>
            <person name="Tamura T."/>
        </authorList>
    </citation>
    <scope>NUCLEOTIDE SEQUENCE [LARGE SCALE GENOMIC DNA]</scope>
    <source>
        <strain evidence="2 3">NBRC 13996</strain>
    </source>
</reference>